<sequence>MRLMTVDPRALKENPDRTRQTKSSPQADALLLATIRQVGIVQPPVIASQGEGGNGYIINSGHRRVAQAIVAGLTEITVLVDEAANDNGAMRSMVENIAREALNPVDQWRAVERLVALGWTEEAIGVALALPVRQIRKLRLLANVLPAMLEQMAKGDMPNEQQLRTIAAASLEEQREVWKAHKPKKGDPQVSWWAVANALTKKRMYARDASFDDELARAYGIEWLEDLFAPADEDSRYTTNVEAFLGAQQEWMTANLPKGGMVAEVNNYGQASLPPKAERVYGKPGKGDRAALYIDRDGKVQTTYFRMAEPKKAKSQPNGDTDSGIGADGLVATRSRPDVTRKGVEMIGDLRTDALHEALARAPIEDDTLMALLVLALAGTNVSVQSGASDDVYGFARMRRHAARLVGEDGGLDPEPDILRVAARSALIDVFSARENRTNSGLVARLAGQAIGADHFLPNMGTEDFLACLSRPALERCCRETPVMPRAKVRETRAALVDHFKSARFVHPLALFAVDTAEIAGWRGPSNGSSHDVAREDESDVVPSDGALGSPESIGGDVGFADDELTDELADEPWPIAAE</sequence>
<evidence type="ECO:0000256" key="2">
    <source>
        <dbReference type="SAM" id="MobiDB-lite"/>
    </source>
</evidence>
<feature type="region of interest" description="Disordered" evidence="2">
    <location>
        <begin position="1"/>
        <end position="25"/>
    </location>
</feature>
<dbReference type="InterPro" id="IPR003115">
    <property type="entry name" value="ParB_N"/>
</dbReference>
<dbReference type="PANTHER" id="PTHR33375">
    <property type="entry name" value="CHROMOSOME-PARTITIONING PROTEIN PARB-RELATED"/>
    <property type="match status" value="1"/>
</dbReference>
<dbReference type="EMBL" id="NQVN01000016">
    <property type="protein sequence ID" value="PIO97635.1"/>
    <property type="molecule type" value="Genomic_DNA"/>
</dbReference>
<keyword evidence="5" id="KW-1185">Reference proteome</keyword>
<feature type="domain" description="ParB-like N-terminal" evidence="3">
    <location>
        <begin position="4"/>
        <end position="97"/>
    </location>
</feature>
<protein>
    <submittedName>
        <fullName evidence="4">Plasmid partitioning protein</fullName>
    </submittedName>
</protein>
<accession>A0A2G9WSK9</accession>
<proteinExistence type="inferred from homology"/>
<name>A0A2G9WSK9_9HYPH</name>
<comment type="caution">
    <text evidence="4">The sequence shown here is derived from an EMBL/GenBank/DDBJ whole genome shotgun (WGS) entry which is preliminary data.</text>
</comment>
<dbReference type="GO" id="GO:0007059">
    <property type="term" value="P:chromosome segregation"/>
    <property type="evidence" value="ECO:0007669"/>
    <property type="project" value="TreeGrafter"/>
</dbReference>
<dbReference type="Pfam" id="PF02195">
    <property type="entry name" value="ParB_N"/>
    <property type="match status" value="1"/>
</dbReference>
<dbReference type="SMART" id="SM00470">
    <property type="entry name" value="ParB"/>
    <property type="match status" value="1"/>
</dbReference>
<dbReference type="InterPro" id="IPR036086">
    <property type="entry name" value="ParB/Sulfiredoxin_sf"/>
</dbReference>
<dbReference type="Gene3D" id="3.90.1530.30">
    <property type="match status" value="1"/>
</dbReference>
<dbReference type="PANTHER" id="PTHR33375:SF1">
    <property type="entry name" value="CHROMOSOME-PARTITIONING PROTEIN PARB-RELATED"/>
    <property type="match status" value="1"/>
</dbReference>
<dbReference type="NCBIfam" id="TIGR00180">
    <property type="entry name" value="parB_part"/>
    <property type="match status" value="1"/>
</dbReference>
<dbReference type="Proteomes" id="UP000231070">
    <property type="component" value="Unassembled WGS sequence"/>
</dbReference>
<dbReference type="GO" id="GO:0005694">
    <property type="term" value="C:chromosome"/>
    <property type="evidence" value="ECO:0007669"/>
    <property type="project" value="TreeGrafter"/>
</dbReference>
<dbReference type="InterPro" id="IPR050336">
    <property type="entry name" value="Chromosome_partition/occlusion"/>
</dbReference>
<reference evidence="4 5" key="1">
    <citation type="submission" date="2017-08" db="EMBL/GenBank/DDBJ databases">
        <title>Pleomorphomonas carboxidotrophicus sp. nov., a new mesophilic hydrogenogenic carboxidotroph.</title>
        <authorList>
            <person name="Esquivel-Elizondo S."/>
            <person name="Krajmalnik-Brown R."/>
            <person name="Maldonado J."/>
        </authorList>
    </citation>
    <scope>NUCLEOTIDE SEQUENCE [LARGE SCALE GENOMIC DNA]</scope>
    <source>
        <strain evidence="4 5">SVCO-16</strain>
    </source>
</reference>
<dbReference type="AlphaFoldDB" id="A0A2G9WSK9"/>
<dbReference type="NCBIfam" id="NF010406">
    <property type="entry name" value="PRK13832.1"/>
    <property type="match status" value="1"/>
</dbReference>
<comment type="similarity">
    <text evidence="1">Belongs to the ParB family.</text>
</comment>
<evidence type="ECO:0000313" key="4">
    <source>
        <dbReference type="EMBL" id="PIO97635.1"/>
    </source>
</evidence>
<evidence type="ECO:0000313" key="5">
    <source>
        <dbReference type="Proteomes" id="UP000231070"/>
    </source>
</evidence>
<dbReference type="Gene3D" id="1.10.10.2830">
    <property type="match status" value="1"/>
</dbReference>
<dbReference type="InterPro" id="IPR004437">
    <property type="entry name" value="ParB/RepB/Spo0J"/>
</dbReference>
<feature type="region of interest" description="Disordered" evidence="2">
    <location>
        <begin position="523"/>
        <end position="579"/>
    </location>
</feature>
<dbReference type="OrthoDB" id="8116493at2"/>
<dbReference type="SUPFAM" id="SSF109709">
    <property type="entry name" value="KorB DNA-binding domain-like"/>
    <property type="match status" value="1"/>
</dbReference>
<organism evidence="4 5">
    <name type="scientific">Pleomorphomonas carboxyditropha</name>
    <dbReference type="NCBI Taxonomy" id="2023338"/>
    <lineage>
        <taxon>Bacteria</taxon>
        <taxon>Pseudomonadati</taxon>
        <taxon>Pseudomonadota</taxon>
        <taxon>Alphaproteobacteria</taxon>
        <taxon>Hyphomicrobiales</taxon>
        <taxon>Pleomorphomonadaceae</taxon>
        <taxon>Pleomorphomonas</taxon>
    </lineage>
</organism>
<feature type="region of interest" description="Disordered" evidence="2">
    <location>
        <begin position="309"/>
        <end position="330"/>
    </location>
</feature>
<gene>
    <name evidence="4" type="ORF">CJ014_19425</name>
</gene>
<evidence type="ECO:0000256" key="1">
    <source>
        <dbReference type="ARBA" id="ARBA00006295"/>
    </source>
</evidence>
<evidence type="ECO:0000259" key="3">
    <source>
        <dbReference type="SMART" id="SM00470"/>
    </source>
</evidence>
<dbReference type="SUPFAM" id="SSF110849">
    <property type="entry name" value="ParB/Sulfiredoxin"/>
    <property type="match status" value="1"/>
</dbReference>
<feature type="compositionally biased region" description="Basic and acidic residues" evidence="2">
    <location>
        <begin position="9"/>
        <end position="19"/>
    </location>
</feature>
<dbReference type="GO" id="GO:0003677">
    <property type="term" value="F:DNA binding"/>
    <property type="evidence" value="ECO:0007669"/>
    <property type="project" value="InterPro"/>
</dbReference>
<dbReference type="RefSeq" id="WP_100082156.1">
    <property type="nucleotide sequence ID" value="NZ_NQVN01000016.1"/>
</dbReference>
<feature type="compositionally biased region" description="Acidic residues" evidence="2">
    <location>
        <begin position="560"/>
        <end position="571"/>
    </location>
</feature>